<keyword evidence="3 5" id="KW-1133">Transmembrane helix</keyword>
<reference evidence="8" key="1">
    <citation type="journal article" date="2019" name="Int. J. Syst. Evol. Microbiol.">
        <title>The Global Catalogue of Microorganisms (GCM) 10K type strain sequencing project: providing services to taxonomists for standard genome sequencing and annotation.</title>
        <authorList>
            <consortium name="The Broad Institute Genomics Platform"/>
            <consortium name="The Broad Institute Genome Sequencing Center for Infectious Disease"/>
            <person name="Wu L."/>
            <person name="Ma J."/>
        </authorList>
    </citation>
    <scope>NUCLEOTIDE SEQUENCE [LARGE SCALE GENOMIC DNA]</scope>
    <source>
        <strain evidence="8">CGMCC 4.7106</strain>
    </source>
</reference>
<dbReference type="InterPro" id="IPR007593">
    <property type="entry name" value="CD225/Dispanin_fam"/>
</dbReference>
<dbReference type="PANTHER" id="PTHR14948">
    <property type="entry name" value="NG5"/>
    <property type="match status" value="1"/>
</dbReference>
<protein>
    <submittedName>
        <fullName evidence="7">CD225/dispanin family protein</fullName>
    </submittedName>
</protein>
<dbReference type="InterPro" id="IPR051423">
    <property type="entry name" value="CD225/Dispanin"/>
</dbReference>
<evidence type="ECO:0000256" key="4">
    <source>
        <dbReference type="ARBA" id="ARBA00023136"/>
    </source>
</evidence>
<dbReference type="InterPro" id="IPR025640">
    <property type="entry name" value="GYF_2"/>
</dbReference>
<evidence type="ECO:0000256" key="5">
    <source>
        <dbReference type="SAM" id="Phobius"/>
    </source>
</evidence>
<keyword evidence="4 5" id="KW-0472">Membrane</keyword>
<dbReference type="Proteomes" id="UP001597375">
    <property type="component" value="Unassembled WGS sequence"/>
</dbReference>
<feature type="transmembrane region" description="Helical" evidence="5">
    <location>
        <begin position="87"/>
        <end position="111"/>
    </location>
</feature>
<sequence>MSWYYSKNGTQLGPIAEADLRSKALSGEVQPSDLVWKEGMPDWKPLGQIAEFQSMQPSVPSNGMGQVPIHQPPAYQANQIPQNIPNYLWQSIVATVLCCMPFGVVAIVYAAKVDGMVARGDIAGAHAASKSAKTWVIAAVGSWVVIFLLYIIMAVIAGASQGFN</sequence>
<keyword evidence="8" id="KW-1185">Reference proteome</keyword>
<feature type="transmembrane region" description="Helical" evidence="5">
    <location>
        <begin position="132"/>
        <end position="159"/>
    </location>
</feature>
<evidence type="ECO:0000256" key="1">
    <source>
        <dbReference type="ARBA" id="ARBA00004370"/>
    </source>
</evidence>
<accession>A0ABW5D6R7</accession>
<comment type="subcellular location">
    <subcellularLocation>
        <location evidence="1">Membrane</location>
    </subcellularLocation>
</comment>
<comment type="caution">
    <text evidence="7">The sequence shown here is derived from an EMBL/GenBank/DDBJ whole genome shotgun (WGS) entry which is preliminary data.</text>
</comment>
<keyword evidence="2 5" id="KW-0812">Transmembrane</keyword>
<organism evidence="7 8">
    <name type="scientific">Luteolibacter algae</name>
    <dbReference type="NCBI Taxonomy" id="454151"/>
    <lineage>
        <taxon>Bacteria</taxon>
        <taxon>Pseudomonadati</taxon>
        <taxon>Verrucomicrobiota</taxon>
        <taxon>Verrucomicrobiia</taxon>
        <taxon>Verrucomicrobiales</taxon>
        <taxon>Verrucomicrobiaceae</taxon>
        <taxon>Luteolibacter</taxon>
    </lineage>
</organism>
<evidence type="ECO:0000313" key="7">
    <source>
        <dbReference type="EMBL" id="MFD2256444.1"/>
    </source>
</evidence>
<dbReference type="Pfam" id="PF14237">
    <property type="entry name" value="GYF_2"/>
    <property type="match status" value="1"/>
</dbReference>
<evidence type="ECO:0000259" key="6">
    <source>
        <dbReference type="Pfam" id="PF14237"/>
    </source>
</evidence>
<evidence type="ECO:0000313" key="8">
    <source>
        <dbReference type="Proteomes" id="UP001597375"/>
    </source>
</evidence>
<dbReference type="RefSeq" id="WP_386819677.1">
    <property type="nucleotide sequence ID" value="NZ_JBHUIT010000008.1"/>
</dbReference>
<evidence type="ECO:0000256" key="3">
    <source>
        <dbReference type="ARBA" id="ARBA00022989"/>
    </source>
</evidence>
<dbReference type="PANTHER" id="PTHR14948:SF25">
    <property type="entry name" value="DUF4190 DOMAIN-CONTAINING PROTEIN"/>
    <property type="match status" value="1"/>
</dbReference>
<feature type="domain" description="GYF" evidence="6">
    <location>
        <begin position="3"/>
        <end position="52"/>
    </location>
</feature>
<name>A0ABW5D6R7_9BACT</name>
<proteinExistence type="predicted"/>
<dbReference type="Pfam" id="PF04505">
    <property type="entry name" value="CD225"/>
    <property type="match status" value="1"/>
</dbReference>
<dbReference type="EMBL" id="JBHUIT010000008">
    <property type="protein sequence ID" value="MFD2256444.1"/>
    <property type="molecule type" value="Genomic_DNA"/>
</dbReference>
<evidence type="ECO:0000256" key="2">
    <source>
        <dbReference type="ARBA" id="ARBA00022692"/>
    </source>
</evidence>
<gene>
    <name evidence="7" type="ORF">ACFSSA_07145</name>
</gene>